<evidence type="ECO:0000256" key="6">
    <source>
        <dbReference type="ARBA" id="ARBA00022989"/>
    </source>
</evidence>
<dbReference type="Gene3D" id="1.20.1250.20">
    <property type="entry name" value="MFS general substrate transporter like domains"/>
    <property type="match status" value="1"/>
</dbReference>
<dbReference type="InterPro" id="IPR036259">
    <property type="entry name" value="MFS_trans_sf"/>
</dbReference>
<evidence type="ECO:0000256" key="1">
    <source>
        <dbReference type="ARBA" id="ARBA00004651"/>
    </source>
</evidence>
<protein>
    <submittedName>
        <fullName evidence="10">MFS transporter</fullName>
    </submittedName>
</protein>
<feature type="transmembrane region" description="Helical" evidence="8">
    <location>
        <begin position="446"/>
        <end position="468"/>
    </location>
</feature>
<dbReference type="GO" id="GO:0015833">
    <property type="term" value="P:peptide transport"/>
    <property type="evidence" value="ECO:0007669"/>
    <property type="project" value="InterPro"/>
</dbReference>
<gene>
    <name evidence="10" type="ORF">NIIDNTM18_54120</name>
</gene>
<dbReference type="Pfam" id="PF00854">
    <property type="entry name" value="PTR2"/>
    <property type="match status" value="1"/>
</dbReference>
<feature type="transmembrane region" description="Helical" evidence="8">
    <location>
        <begin position="173"/>
        <end position="196"/>
    </location>
</feature>
<feature type="domain" description="Major facilitator superfamily (MFS) profile" evidence="9">
    <location>
        <begin position="307"/>
        <end position="506"/>
    </location>
</feature>
<evidence type="ECO:0000256" key="3">
    <source>
        <dbReference type="ARBA" id="ARBA00022448"/>
    </source>
</evidence>
<accession>A0A6S6PBL1</accession>
<evidence type="ECO:0000256" key="5">
    <source>
        <dbReference type="ARBA" id="ARBA00022692"/>
    </source>
</evidence>
<keyword evidence="4" id="KW-1003">Cell membrane</keyword>
<dbReference type="InterPro" id="IPR050171">
    <property type="entry name" value="MFS_Transporters"/>
</dbReference>
<evidence type="ECO:0000313" key="11">
    <source>
        <dbReference type="Proteomes" id="UP000515734"/>
    </source>
</evidence>
<dbReference type="EMBL" id="AP023287">
    <property type="protein sequence ID" value="BCI56134.1"/>
    <property type="molecule type" value="Genomic_DNA"/>
</dbReference>
<comment type="subcellular location">
    <subcellularLocation>
        <location evidence="1">Cell membrane</location>
        <topology evidence="1">Multi-pass membrane protein</topology>
    </subcellularLocation>
</comment>
<evidence type="ECO:0000256" key="4">
    <source>
        <dbReference type="ARBA" id="ARBA00022475"/>
    </source>
</evidence>
<feature type="transmembrane region" description="Helical" evidence="8">
    <location>
        <begin position="381"/>
        <end position="401"/>
    </location>
</feature>
<dbReference type="PANTHER" id="PTHR23517">
    <property type="entry name" value="RESISTANCE PROTEIN MDTM, PUTATIVE-RELATED-RELATED"/>
    <property type="match status" value="1"/>
</dbReference>
<dbReference type="InterPro" id="IPR000109">
    <property type="entry name" value="POT_fam"/>
</dbReference>
<evidence type="ECO:0000313" key="10">
    <source>
        <dbReference type="EMBL" id="BCI56134.1"/>
    </source>
</evidence>
<keyword evidence="3" id="KW-0813">Transport</keyword>
<keyword evidence="7 8" id="KW-0472">Membrane</keyword>
<dbReference type="PANTHER" id="PTHR23517:SF15">
    <property type="entry name" value="PROTON-DEPENDENT OLIGOPEPTIDE FAMILY TRANSPORT PROTEIN"/>
    <property type="match status" value="1"/>
</dbReference>
<evidence type="ECO:0000256" key="2">
    <source>
        <dbReference type="ARBA" id="ARBA00005982"/>
    </source>
</evidence>
<proteinExistence type="inferred from homology"/>
<feature type="transmembrane region" description="Helical" evidence="8">
    <location>
        <begin position="407"/>
        <end position="434"/>
    </location>
</feature>
<evidence type="ECO:0000256" key="7">
    <source>
        <dbReference type="ARBA" id="ARBA00023136"/>
    </source>
</evidence>
<keyword evidence="5 8" id="KW-0812">Transmembrane</keyword>
<feature type="transmembrane region" description="Helical" evidence="8">
    <location>
        <begin position="245"/>
        <end position="264"/>
    </location>
</feature>
<feature type="transmembrane region" description="Helical" evidence="8">
    <location>
        <begin position="348"/>
        <end position="369"/>
    </location>
</feature>
<dbReference type="GO" id="GO:1904680">
    <property type="term" value="F:peptide transmembrane transporter activity"/>
    <property type="evidence" value="ECO:0007669"/>
    <property type="project" value="InterPro"/>
</dbReference>
<dbReference type="GO" id="GO:0005886">
    <property type="term" value="C:plasma membrane"/>
    <property type="evidence" value="ECO:0007669"/>
    <property type="project" value="UniProtKB-SubCell"/>
</dbReference>
<dbReference type="SUPFAM" id="SSF103473">
    <property type="entry name" value="MFS general substrate transporter"/>
    <property type="match status" value="1"/>
</dbReference>
<feature type="transmembrane region" description="Helical" evidence="8">
    <location>
        <begin position="270"/>
        <end position="289"/>
    </location>
</feature>
<dbReference type="InterPro" id="IPR020846">
    <property type="entry name" value="MFS_dom"/>
</dbReference>
<keyword evidence="6 8" id="KW-1133">Transmembrane helix</keyword>
<dbReference type="PROSITE" id="PS50850">
    <property type="entry name" value="MFS"/>
    <property type="match status" value="1"/>
</dbReference>
<feature type="transmembrane region" description="Helical" evidence="8">
    <location>
        <begin position="310"/>
        <end position="332"/>
    </location>
</feature>
<feature type="transmembrane region" description="Helical" evidence="8">
    <location>
        <begin position="474"/>
        <end position="495"/>
    </location>
</feature>
<dbReference type="InterPro" id="IPR005279">
    <property type="entry name" value="Dipep/tripep_permease"/>
</dbReference>
<sequence length="506" mass="52566">MSHSPEPAVADDDAVTPASLQSAARQPGRVGLLTQPPRFWNLAFTDLWERFSFYSLQALLSYYLLYDVADGGLAVSAAVVAGVVGTYGALAQLAQIVGSWMADRLVAPKKLVLYGGSLIALGHISLGILPGFVGLFVGLGLIIVGTGALKTNLAAILGILYDADPTMEPRRDAGFTIYLAATNTGVVIGPLLAGLAQTTWGFHAGFAVAAVGMFLGLAQYCLVYKRLPVGAAQVVRPLPPEGRGTIAKVVSMLVVVAVGLYFTGALDGENLATTVGIVVVVVIITYYTVMLRSKAVTAEEKTRLRGLSQLSAAGLVFYGFQFLIFTTVPLFVTDSVDLAIGGWEIPPAWFVSASAVGSIAASPFVSALWNRMGIRQPSAMSKNAVAFALSAIGFLILGLAAQTSTTVPALLVLGCLIVLGIAEVFLGPLLFAMGSKCMPVAFRTQGLAIMSLSIGGGSVLAGIWGGIYTHMSSATFFLTGAAVCAVIAGVLRLAAPANHRAVSTFE</sequence>
<feature type="transmembrane region" description="Helical" evidence="8">
    <location>
        <begin position="135"/>
        <end position="161"/>
    </location>
</feature>
<evidence type="ECO:0000259" key="9">
    <source>
        <dbReference type="PROSITE" id="PS50850"/>
    </source>
</evidence>
<comment type="similarity">
    <text evidence="2">Belongs to the major facilitator superfamily. Proton-dependent oligopeptide transporter (POT/PTR) (TC 2.A.17) family.</text>
</comment>
<feature type="transmembrane region" description="Helical" evidence="8">
    <location>
        <begin position="71"/>
        <end position="90"/>
    </location>
</feature>
<dbReference type="Proteomes" id="UP000515734">
    <property type="component" value="Chromosome"/>
</dbReference>
<dbReference type="NCBIfam" id="TIGR00924">
    <property type="entry name" value="yjdL_sub1_fam"/>
    <property type="match status" value="1"/>
</dbReference>
<reference evidence="10 11" key="1">
    <citation type="submission" date="2020-07" db="EMBL/GenBank/DDBJ databases">
        <title>Complete genome sequence of Mycolicibacterium litorale like strain isolated from cardiac implantable electronic device infection.</title>
        <authorList>
            <person name="Fukano H."/>
            <person name="Miyama H."/>
            <person name="Hoshino Y."/>
        </authorList>
    </citation>
    <scope>NUCLEOTIDE SEQUENCE [LARGE SCALE GENOMIC DNA]</scope>
    <source>
        <strain evidence="10 11">NIIDNTM18</strain>
    </source>
</reference>
<name>A0A6S6PBL1_9MYCO</name>
<feature type="transmembrane region" description="Helical" evidence="8">
    <location>
        <begin position="202"/>
        <end position="224"/>
    </location>
</feature>
<organism evidence="10 11">
    <name type="scientific">Mycolicibacterium litorale</name>
    <dbReference type="NCBI Taxonomy" id="758802"/>
    <lineage>
        <taxon>Bacteria</taxon>
        <taxon>Bacillati</taxon>
        <taxon>Actinomycetota</taxon>
        <taxon>Actinomycetes</taxon>
        <taxon>Mycobacteriales</taxon>
        <taxon>Mycobacteriaceae</taxon>
        <taxon>Mycolicibacterium</taxon>
    </lineage>
</organism>
<dbReference type="AlphaFoldDB" id="A0A6S6PBL1"/>
<feature type="transmembrane region" description="Helical" evidence="8">
    <location>
        <begin position="111"/>
        <end position="129"/>
    </location>
</feature>
<evidence type="ECO:0000256" key="8">
    <source>
        <dbReference type="SAM" id="Phobius"/>
    </source>
</evidence>